<keyword evidence="3" id="KW-0285">Flavoprotein</keyword>
<dbReference type="InterPro" id="IPR000447">
    <property type="entry name" value="G3P_DH_FAD-dep"/>
</dbReference>
<dbReference type="EMBL" id="BMQA01000001">
    <property type="protein sequence ID" value="GGI95316.1"/>
    <property type="molecule type" value="Genomic_DNA"/>
</dbReference>
<dbReference type="InterPro" id="IPR036188">
    <property type="entry name" value="FAD/NAD-bd_sf"/>
</dbReference>
<dbReference type="PANTHER" id="PTHR11985">
    <property type="entry name" value="GLYCEROL-3-PHOSPHATE DEHYDROGENASE"/>
    <property type="match status" value="1"/>
</dbReference>
<dbReference type="Pfam" id="PF16901">
    <property type="entry name" value="DAO_C"/>
    <property type="match status" value="1"/>
</dbReference>
<evidence type="ECO:0000256" key="2">
    <source>
        <dbReference type="ARBA" id="ARBA00007330"/>
    </source>
</evidence>
<comment type="caution">
    <text evidence="10">The sequence shown here is derived from an EMBL/GenBank/DDBJ whole genome shotgun (WGS) entry which is preliminary data.</text>
</comment>
<name>A0A917NET6_9ACTN</name>
<protein>
    <submittedName>
        <fullName evidence="10">Glycerol-3-phosphate dehydrogenase</fullName>
    </submittedName>
</protein>
<accession>A0A917NET6</accession>
<evidence type="ECO:0000259" key="8">
    <source>
        <dbReference type="Pfam" id="PF01266"/>
    </source>
</evidence>
<dbReference type="PANTHER" id="PTHR11985:SF35">
    <property type="entry name" value="ANAEROBIC GLYCEROL-3-PHOSPHATE DEHYDROGENASE SUBUNIT A"/>
    <property type="match status" value="1"/>
</dbReference>
<dbReference type="Gene3D" id="3.50.50.60">
    <property type="entry name" value="FAD/NAD(P)-binding domain"/>
    <property type="match status" value="1"/>
</dbReference>
<evidence type="ECO:0000256" key="6">
    <source>
        <dbReference type="ARBA" id="ARBA00023002"/>
    </source>
</evidence>
<comment type="cofactor">
    <cofactor evidence="1">
        <name>FAD</name>
        <dbReference type="ChEBI" id="CHEBI:57692"/>
    </cofactor>
</comment>
<dbReference type="RefSeq" id="WP_189309031.1">
    <property type="nucleotide sequence ID" value="NZ_BMQA01000001.1"/>
</dbReference>
<evidence type="ECO:0000256" key="7">
    <source>
        <dbReference type="SAM" id="MobiDB-lite"/>
    </source>
</evidence>
<evidence type="ECO:0000313" key="10">
    <source>
        <dbReference type="EMBL" id="GGI95316.1"/>
    </source>
</evidence>
<proteinExistence type="inferred from homology"/>
<dbReference type="InterPro" id="IPR038299">
    <property type="entry name" value="DAO_C_sf"/>
</dbReference>
<dbReference type="GO" id="GO:0046168">
    <property type="term" value="P:glycerol-3-phosphate catabolic process"/>
    <property type="evidence" value="ECO:0007669"/>
    <property type="project" value="TreeGrafter"/>
</dbReference>
<keyword evidence="5" id="KW-0274">FAD</keyword>
<gene>
    <name evidence="10" type="ORF">GCM10010121_002210</name>
</gene>
<evidence type="ECO:0000313" key="11">
    <source>
        <dbReference type="Proteomes" id="UP000657574"/>
    </source>
</evidence>
<dbReference type="GO" id="GO:0004368">
    <property type="term" value="F:glycerol-3-phosphate dehydrogenase (quinone) activity"/>
    <property type="evidence" value="ECO:0007669"/>
    <property type="project" value="InterPro"/>
</dbReference>
<feature type="domain" description="FAD dependent oxidoreductase" evidence="8">
    <location>
        <begin position="38"/>
        <end position="401"/>
    </location>
</feature>
<feature type="region of interest" description="Disordered" evidence="7">
    <location>
        <begin position="1"/>
        <end position="22"/>
    </location>
</feature>
<dbReference type="AlphaFoldDB" id="A0A917NET6"/>
<evidence type="ECO:0000256" key="1">
    <source>
        <dbReference type="ARBA" id="ARBA00001974"/>
    </source>
</evidence>
<dbReference type="Gene3D" id="1.10.8.870">
    <property type="entry name" value="Alpha-glycerophosphate oxidase, cap domain"/>
    <property type="match status" value="1"/>
</dbReference>
<dbReference type="InterPro" id="IPR006076">
    <property type="entry name" value="FAD-dep_OxRdtase"/>
</dbReference>
<dbReference type="Gene3D" id="3.30.9.10">
    <property type="entry name" value="D-Amino Acid Oxidase, subunit A, domain 2"/>
    <property type="match status" value="1"/>
</dbReference>
<evidence type="ECO:0000256" key="5">
    <source>
        <dbReference type="ARBA" id="ARBA00022827"/>
    </source>
</evidence>
<dbReference type="InterPro" id="IPR031656">
    <property type="entry name" value="DAO_C"/>
</dbReference>
<dbReference type="Proteomes" id="UP000657574">
    <property type="component" value="Unassembled WGS sequence"/>
</dbReference>
<reference evidence="10" key="2">
    <citation type="submission" date="2020-09" db="EMBL/GenBank/DDBJ databases">
        <authorList>
            <person name="Sun Q."/>
            <person name="Ohkuma M."/>
        </authorList>
    </citation>
    <scope>NUCLEOTIDE SEQUENCE</scope>
    <source>
        <strain evidence="10">JCM 3086</strain>
    </source>
</reference>
<dbReference type="PRINTS" id="PR01001">
    <property type="entry name" value="FADG3PDH"/>
</dbReference>
<sequence>MSRTSSTADATAPAPGSSLSAARRRRELTEVVGGFTADVLVVGFGATGAGTALDAAARGLGVVAVDAHDLAFGTSRWSSKLIHGGLRYLASGQFDVAHESAVERGLLMERTAPHLVRAQPFVLPLTPMVSRGQASLAWAGLRAGDALRLAARTARATLPAPRRLSAVEARHLAPSVRGDGLRGGLLSWDGKVTDDARLVTALARTAAARGARILTRVRVLELTGTGARVRDELTGEEGEIRARAVINASGVWAGDLVDGIRIRPSRGTHLVLRADLFGPLPAGLHIPIPGESNRFVLVLPQDDGRVYVGLTDEPVDGEIPDVPEVPETDIGFLLDVLGSALDTHVRREDVVGAFAGLRPLLDTTGADSGAPARTSDISRRHAVLTSPDGVITVVGGKLTTYRRMAEDAVDAAVAARGLPAGPSTTASVPLVGAASPERLGRVSAPARLIQRYGTEAPVVQAPAANDPRLAEPVLPGHPVTRAELVWAASHEGALDEADLLDRRTRIGLVPDDRTAALEAAREALGEAAATTS</sequence>
<reference evidence="10" key="1">
    <citation type="journal article" date="2014" name="Int. J. Syst. Evol. Microbiol.">
        <title>Complete genome sequence of Corynebacterium casei LMG S-19264T (=DSM 44701T), isolated from a smear-ripened cheese.</title>
        <authorList>
            <consortium name="US DOE Joint Genome Institute (JGI-PGF)"/>
            <person name="Walter F."/>
            <person name="Albersmeier A."/>
            <person name="Kalinowski J."/>
            <person name="Ruckert C."/>
        </authorList>
    </citation>
    <scope>NUCLEOTIDE SEQUENCE</scope>
    <source>
        <strain evidence="10">JCM 3086</strain>
    </source>
</reference>
<evidence type="ECO:0000256" key="3">
    <source>
        <dbReference type="ARBA" id="ARBA00022630"/>
    </source>
</evidence>
<keyword evidence="11" id="KW-1185">Reference proteome</keyword>
<dbReference type="Pfam" id="PF01266">
    <property type="entry name" value="DAO"/>
    <property type="match status" value="1"/>
</dbReference>
<keyword evidence="4" id="KW-0319">Glycerol metabolism</keyword>
<evidence type="ECO:0000259" key="9">
    <source>
        <dbReference type="Pfam" id="PF16901"/>
    </source>
</evidence>
<dbReference type="GO" id="GO:0006071">
    <property type="term" value="P:glycerol metabolic process"/>
    <property type="evidence" value="ECO:0007669"/>
    <property type="project" value="UniProtKB-KW"/>
</dbReference>
<evidence type="ECO:0000256" key="4">
    <source>
        <dbReference type="ARBA" id="ARBA00022798"/>
    </source>
</evidence>
<feature type="domain" description="Alpha-glycerophosphate oxidase C-terminal" evidence="9">
    <location>
        <begin position="424"/>
        <end position="525"/>
    </location>
</feature>
<comment type="similarity">
    <text evidence="2">Belongs to the FAD-dependent glycerol-3-phosphate dehydrogenase family.</text>
</comment>
<keyword evidence="6" id="KW-0560">Oxidoreductase</keyword>
<feature type="compositionally biased region" description="Low complexity" evidence="7">
    <location>
        <begin position="1"/>
        <end position="21"/>
    </location>
</feature>
<organism evidence="10 11">
    <name type="scientific">Streptomyces brasiliensis</name>
    <dbReference type="NCBI Taxonomy" id="1954"/>
    <lineage>
        <taxon>Bacteria</taxon>
        <taxon>Bacillati</taxon>
        <taxon>Actinomycetota</taxon>
        <taxon>Actinomycetes</taxon>
        <taxon>Kitasatosporales</taxon>
        <taxon>Streptomycetaceae</taxon>
        <taxon>Streptomyces</taxon>
    </lineage>
</organism>
<dbReference type="PROSITE" id="PS00978">
    <property type="entry name" value="FAD_G3PDH_2"/>
    <property type="match status" value="1"/>
</dbReference>
<dbReference type="SUPFAM" id="SSF51905">
    <property type="entry name" value="FAD/NAD(P)-binding domain"/>
    <property type="match status" value="1"/>
</dbReference>